<gene>
    <name evidence="1" type="ORF">KEC54_20720</name>
</gene>
<evidence type="ECO:0000313" key="2">
    <source>
        <dbReference type="Proteomes" id="UP001223720"/>
    </source>
</evidence>
<organism evidence="1 2">
    <name type="scientific">Methylorubrum extorquens</name>
    <name type="common">Methylobacterium dichloromethanicum</name>
    <name type="synonym">Methylobacterium extorquens</name>
    <dbReference type="NCBI Taxonomy" id="408"/>
    <lineage>
        <taxon>Bacteria</taxon>
        <taxon>Pseudomonadati</taxon>
        <taxon>Pseudomonadota</taxon>
        <taxon>Alphaproteobacteria</taxon>
        <taxon>Hyphomicrobiales</taxon>
        <taxon>Methylobacteriaceae</taxon>
        <taxon>Methylorubrum</taxon>
    </lineage>
</organism>
<evidence type="ECO:0000313" key="1">
    <source>
        <dbReference type="EMBL" id="WHQ72793.1"/>
    </source>
</evidence>
<protein>
    <submittedName>
        <fullName evidence="1">Uncharacterized protein</fullName>
    </submittedName>
</protein>
<reference evidence="1" key="1">
    <citation type="journal article" date="2022" name="Biotechnol. Bioprocess Eng.">
        <title>Pan-genome Analysis Reveals Comparative Genomic Features of Central Metabolic Pathways in Methylorubrum extorquens.</title>
        <authorList>
            <person name="Lee G.M."/>
            <person name="Scott-Nevros Z.K."/>
            <person name="Lee S.-M."/>
            <person name="Kim D."/>
        </authorList>
    </citation>
    <scope>NUCLEOTIDE SEQUENCE</scope>
    <source>
        <strain evidence="1">ATCC 55366</strain>
    </source>
</reference>
<dbReference type="Proteomes" id="UP001223720">
    <property type="component" value="Chromosome"/>
</dbReference>
<accession>A0AAX3WMP0</accession>
<dbReference type="EMBL" id="CP073633">
    <property type="protein sequence ID" value="WHQ72793.1"/>
    <property type="molecule type" value="Genomic_DNA"/>
</dbReference>
<dbReference type="AlphaFoldDB" id="A0AAX3WMP0"/>
<name>A0AAX3WMP0_METEX</name>
<sequence length="66" mass="7124">MIEEGDGHFAVWVGNEVAGYVSEDVENPGFWIAEDAEGQFMGQHLNCEASAAFLAASFAAKDQDRS</sequence>
<proteinExistence type="predicted"/>